<feature type="coiled-coil region" evidence="1">
    <location>
        <begin position="164"/>
        <end position="195"/>
    </location>
</feature>
<protein>
    <submittedName>
        <fullName evidence="2">Uncharacterized protein</fullName>
    </submittedName>
</protein>
<keyword evidence="1" id="KW-0175">Coiled coil</keyword>
<sequence length="228" mass="27145">MVLIDFNYFQAITFKKQISQQEEFNLCMQHWSQRITICPIWHHKLQHVIYLLSFALGRCFRIEKDQVKIGQLFKKVSKIKLFYELEAICLKKNINFGFTILKLPDKKWLTNVLFTLNEQSPIFDHYQDADKVVGLTKDDVVLLKSLDNTLGRKKSMKFFKRTHKQVEEKKVKIAKQKLNNVKTRLIRKKEESERIEQGIRALPYKIQEIIQPQQSIQDAPILKKQQKQ</sequence>
<dbReference type="Proteomes" id="UP000689195">
    <property type="component" value="Unassembled WGS sequence"/>
</dbReference>
<accession>A0A8S1RXF9</accession>
<dbReference type="AlphaFoldDB" id="A0A8S1RXF9"/>
<dbReference type="EMBL" id="CAJJDO010000002">
    <property type="protein sequence ID" value="CAD8133741.1"/>
    <property type="molecule type" value="Genomic_DNA"/>
</dbReference>
<proteinExistence type="predicted"/>
<gene>
    <name evidence="2" type="ORF">PPENT_87.1.T0020586</name>
</gene>
<evidence type="ECO:0000313" key="3">
    <source>
        <dbReference type="Proteomes" id="UP000689195"/>
    </source>
</evidence>
<dbReference type="OrthoDB" id="325404at2759"/>
<organism evidence="2 3">
    <name type="scientific">Paramecium pentaurelia</name>
    <dbReference type="NCBI Taxonomy" id="43138"/>
    <lineage>
        <taxon>Eukaryota</taxon>
        <taxon>Sar</taxon>
        <taxon>Alveolata</taxon>
        <taxon>Ciliophora</taxon>
        <taxon>Intramacronucleata</taxon>
        <taxon>Oligohymenophorea</taxon>
        <taxon>Peniculida</taxon>
        <taxon>Parameciidae</taxon>
        <taxon>Paramecium</taxon>
    </lineage>
</organism>
<name>A0A8S1RXF9_9CILI</name>
<reference evidence="2" key="1">
    <citation type="submission" date="2021-01" db="EMBL/GenBank/DDBJ databases">
        <authorList>
            <consortium name="Genoscope - CEA"/>
            <person name="William W."/>
        </authorList>
    </citation>
    <scope>NUCLEOTIDE SEQUENCE</scope>
</reference>
<comment type="caution">
    <text evidence="2">The sequence shown here is derived from an EMBL/GenBank/DDBJ whole genome shotgun (WGS) entry which is preliminary data.</text>
</comment>
<evidence type="ECO:0000256" key="1">
    <source>
        <dbReference type="SAM" id="Coils"/>
    </source>
</evidence>
<keyword evidence="3" id="KW-1185">Reference proteome</keyword>
<evidence type="ECO:0000313" key="2">
    <source>
        <dbReference type="EMBL" id="CAD8133741.1"/>
    </source>
</evidence>